<dbReference type="PROSITE" id="PS51186">
    <property type="entry name" value="GNAT"/>
    <property type="match status" value="1"/>
</dbReference>
<dbReference type="Proteomes" id="UP000613740">
    <property type="component" value="Unassembled WGS sequence"/>
</dbReference>
<dbReference type="InterPro" id="IPR016181">
    <property type="entry name" value="Acyl_CoA_acyltransferase"/>
</dbReference>
<evidence type="ECO:0000259" key="2">
    <source>
        <dbReference type="PROSITE" id="PS51186"/>
    </source>
</evidence>
<dbReference type="PANTHER" id="PTHR47489">
    <property type="entry name" value="ACYL-COA N-ACYLTRANSFERASES (NAT) SUPERFAMILY PROTEIN"/>
    <property type="match status" value="1"/>
</dbReference>
<dbReference type="PANTHER" id="PTHR47489:SF2">
    <property type="entry name" value="GCN5-RELATED N-ACETYLTRANSFERASE 5, CHLOROPLASTIC"/>
    <property type="match status" value="1"/>
</dbReference>
<feature type="region of interest" description="Disordered" evidence="1">
    <location>
        <begin position="86"/>
        <end position="122"/>
    </location>
</feature>
<gene>
    <name evidence="3" type="ORF">HYH02_005459</name>
</gene>
<dbReference type="GO" id="GO:0016747">
    <property type="term" value="F:acyltransferase activity, transferring groups other than amino-acyl groups"/>
    <property type="evidence" value="ECO:0007669"/>
    <property type="project" value="InterPro"/>
</dbReference>
<comment type="caution">
    <text evidence="3">The sequence shown here is derived from an EMBL/GenBank/DDBJ whole genome shotgun (WGS) entry which is preliminary data.</text>
</comment>
<evidence type="ECO:0000313" key="3">
    <source>
        <dbReference type="EMBL" id="KAG2449302.1"/>
    </source>
</evidence>
<reference evidence="3" key="1">
    <citation type="journal article" date="2020" name="bioRxiv">
        <title>Comparative genomics of Chlamydomonas.</title>
        <authorList>
            <person name="Craig R.J."/>
            <person name="Hasan A.R."/>
            <person name="Ness R.W."/>
            <person name="Keightley P.D."/>
        </authorList>
    </citation>
    <scope>NUCLEOTIDE SEQUENCE</scope>
    <source>
        <strain evidence="3">CCAP 11/173</strain>
    </source>
</reference>
<feature type="region of interest" description="Disordered" evidence="1">
    <location>
        <begin position="249"/>
        <end position="269"/>
    </location>
</feature>
<feature type="compositionally biased region" description="Low complexity" evidence="1">
    <location>
        <begin position="86"/>
        <end position="99"/>
    </location>
</feature>
<dbReference type="InterPro" id="IPR000182">
    <property type="entry name" value="GNAT_dom"/>
</dbReference>
<feature type="compositionally biased region" description="Gly residues" evidence="1">
    <location>
        <begin position="100"/>
        <end position="121"/>
    </location>
</feature>
<feature type="domain" description="N-acetyltransferase" evidence="2">
    <location>
        <begin position="132"/>
        <end position="246"/>
    </location>
</feature>
<evidence type="ECO:0000256" key="1">
    <source>
        <dbReference type="SAM" id="MobiDB-lite"/>
    </source>
</evidence>
<keyword evidence="4" id="KW-1185">Reference proteome</keyword>
<name>A0A836B6S4_9CHLO</name>
<dbReference type="OrthoDB" id="2017234at2759"/>
<dbReference type="EMBL" id="JAEHOD010000014">
    <property type="protein sequence ID" value="KAG2449302.1"/>
    <property type="molecule type" value="Genomic_DNA"/>
</dbReference>
<organism evidence="3 4">
    <name type="scientific">Chlamydomonas schloesseri</name>
    <dbReference type="NCBI Taxonomy" id="2026947"/>
    <lineage>
        <taxon>Eukaryota</taxon>
        <taxon>Viridiplantae</taxon>
        <taxon>Chlorophyta</taxon>
        <taxon>core chlorophytes</taxon>
        <taxon>Chlorophyceae</taxon>
        <taxon>CS clade</taxon>
        <taxon>Chlamydomonadales</taxon>
        <taxon>Chlamydomonadaceae</taxon>
        <taxon>Chlamydomonas</taxon>
    </lineage>
</organism>
<evidence type="ECO:0000313" key="4">
    <source>
        <dbReference type="Proteomes" id="UP000613740"/>
    </source>
</evidence>
<protein>
    <recommendedName>
        <fullName evidence="2">N-acetyltransferase domain-containing protein</fullName>
    </recommendedName>
</protein>
<dbReference type="AlphaFoldDB" id="A0A836B6S4"/>
<dbReference type="Pfam" id="PF00583">
    <property type="entry name" value="Acetyltransf_1"/>
    <property type="match status" value="1"/>
</dbReference>
<proteinExistence type="predicted"/>
<accession>A0A836B6S4</accession>
<dbReference type="CDD" id="cd04301">
    <property type="entry name" value="NAT_SF"/>
    <property type="match status" value="1"/>
</dbReference>
<dbReference type="SUPFAM" id="SSF55729">
    <property type="entry name" value="Acyl-CoA N-acyltransferases (Nat)"/>
    <property type="match status" value="1"/>
</dbReference>
<sequence>MLNYKREFDLPEGRVVIQALTVPFIEQTSELLATSFVAAVSYLAPYAAYVRRNIAAYLREHQALPPRALVLVAVLQPAEEAAAAEQGAAGADASAPAGANDGGGGAAGTGGSDGGGGGAAGPGAVLSGSRPRVIGTAEVSFSPSTRSSQPFLDAPARCAYLTNMAVSPVFRRKGVASRLLAAAEEVAAGVQGERSMYLHLRFVDETAAKLYESTGFTVARQHPLILAFLGPFVGIQRMKLMVKPVSAPPGGAAAAAQPAAASADGASSN</sequence>
<dbReference type="Gene3D" id="3.40.630.30">
    <property type="match status" value="1"/>
</dbReference>